<feature type="compositionally biased region" description="Basic and acidic residues" evidence="1">
    <location>
        <begin position="1"/>
        <end position="26"/>
    </location>
</feature>
<accession>A0AAD4XCB1</accession>
<proteinExistence type="predicted"/>
<comment type="caution">
    <text evidence="2">The sequence shown here is derived from an EMBL/GenBank/DDBJ whole genome shotgun (WGS) entry which is preliminary data.</text>
</comment>
<feature type="non-terminal residue" evidence="2">
    <location>
        <position position="50"/>
    </location>
</feature>
<protein>
    <submittedName>
        <fullName evidence="2">Uncharacterized protein</fullName>
    </submittedName>
</protein>
<evidence type="ECO:0000313" key="2">
    <source>
        <dbReference type="EMBL" id="KAI3903270.1"/>
    </source>
</evidence>
<evidence type="ECO:0000313" key="3">
    <source>
        <dbReference type="Proteomes" id="UP001202328"/>
    </source>
</evidence>
<feature type="region of interest" description="Disordered" evidence="1">
    <location>
        <begin position="1"/>
        <end position="50"/>
    </location>
</feature>
<feature type="compositionally biased region" description="Polar residues" evidence="1">
    <location>
        <begin position="28"/>
        <end position="50"/>
    </location>
</feature>
<reference evidence="2" key="1">
    <citation type="submission" date="2022-04" db="EMBL/GenBank/DDBJ databases">
        <title>A functionally conserved STORR gene fusion in Papaver species that diverged 16.8 million years ago.</title>
        <authorList>
            <person name="Catania T."/>
        </authorList>
    </citation>
    <scope>NUCLEOTIDE SEQUENCE</scope>
    <source>
        <strain evidence="2">S-188037</strain>
    </source>
</reference>
<evidence type="ECO:0000256" key="1">
    <source>
        <dbReference type="SAM" id="MobiDB-lite"/>
    </source>
</evidence>
<keyword evidence="3" id="KW-1185">Reference proteome</keyword>
<dbReference type="AlphaFoldDB" id="A0AAD4XCB1"/>
<dbReference type="EMBL" id="JAJJMB010011222">
    <property type="protein sequence ID" value="KAI3903270.1"/>
    <property type="molecule type" value="Genomic_DNA"/>
</dbReference>
<name>A0AAD4XCB1_9MAGN</name>
<gene>
    <name evidence="2" type="ORF">MKW98_031924</name>
</gene>
<dbReference type="Proteomes" id="UP001202328">
    <property type="component" value="Unassembled WGS sequence"/>
</dbReference>
<organism evidence="2 3">
    <name type="scientific">Papaver atlanticum</name>
    <dbReference type="NCBI Taxonomy" id="357466"/>
    <lineage>
        <taxon>Eukaryota</taxon>
        <taxon>Viridiplantae</taxon>
        <taxon>Streptophyta</taxon>
        <taxon>Embryophyta</taxon>
        <taxon>Tracheophyta</taxon>
        <taxon>Spermatophyta</taxon>
        <taxon>Magnoliopsida</taxon>
        <taxon>Ranunculales</taxon>
        <taxon>Papaveraceae</taxon>
        <taxon>Papaveroideae</taxon>
        <taxon>Papaver</taxon>
    </lineage>
</organism>
<sequence length="50" mass="5854">MRCAAYKERQSSMTENEREQILEKRRTSYQMQRTRVGDATNNEHTSGTSS</sequence>